<dbReference type="Gene3D" id="3.10.350.10">
    <property type="entry name" value="LysM domain"/>
    <property type="match status" value="2"/>
</dbReference>
<dbReference type="Gene3D" id="2.70.70.10">
    <property type="entry name" value="Glucose Permease (Domain IIA)"/>
    <property type="match status" value="1"/>
</dbReference>
<feature type="region of interest" description="Disordered" evidence="1">
    <location>
        <begin position="161"/>
        <end position="211"/>
    </location>
</feature>
<dbReference type="CDD" id="cd12797">
    <property type="entry name" value="M23_peptidase"/>
    <property type="match status" value="1"/>
</dbReference>
<dbReference type="InterPro" id="IPR036779">
    <property type="entry name" value="LysM_dom_sf"/>
</dbReference>
<dbReference type="Pfam" id="PF01476">
    <property type="entry name" value="LysM"/>
    <property type="match status" value="2"/>
</dbReference>
<evidence type="ECO:0000256" key="1">
    <source>
        <dbReference type="SAM" id="MobiDB-lite"/>
    </source>
</evidence>
<sequence length="432" mass="44409">MITPISAPCGSCPLSRASPRMYPTDTSSNAEMKTMRDARPSQTGPLRGGRPGRGLVGPAALLISATLALSACQGGFNPLAPQTAPAAPGVVANETPDSRGVITYASYQVVVARDGDTVASIAGRLGIPATELANRNSLPQDYRLRQGEVLLLPDSFPRPDALGGAVTSQPLGAGGWSPERASQAIDGGAAATPGASPSANPFQNGQTEPLIDPVRHRVESGETAYSIARLYGVSVTALASWNGLGPDLTVRQNQELLIPIVSGANSISTSAAAEEPGQATPVPPPPSAATPLPENIETPTEPVAPDLGQYRTPQGGRLDAPVSGRIARPYDAANPNGVGYAVAAGTQVRAAGDGEVALISTELGGQGSIILIRHRDDLITTYSTLSGVTVQKGDRVRAGQVLGVVAARDNPELQFDVFRGTASVDPTTYLPR</sequence>
<dbReference type="SMART" id="SM00257">
    <property type="entry name" value="LysM"/>
    <property type="match status" value="2"/>
</dbReference>
<dbReference type="EMBL" id="QFPW01000004">
    <property type="protein sequence ID" value="PZQ50371.1"/>
    <property type="molecule type" value="Genomic_DNA"/>
</dbReference>
<dbReference type="Proteomes" id="UP000249185">
    <property type="component" value="Unassembled WGS sequence"/>
</dbReference>
<dbReference type="InterPro" id="IPR016047">
    <property type="entry name" value="M23ase_b-sheet_dom"/>
</dbReference>
<dbReference type="SUPFAM" id="SSF54106">
    <property type="entry name" value="LysM domain"/>
    <property type="match status" value="2"/>
</dbReference>
<dbReference type="GO" id="GO:0004222">
    <property type="term" value="F:metalloendopeptidase activity"/>
    <property type="evidence" value="ECO:0007669"/>
    <property type="project" value="TreeGrafter"/>
</dbReference>
<dbReference type="Pfam" id="PF01551">
    <property type="entry name" value="Peptidase_M23"/>
    <property type="match status" value="1"/>
</dbReference>
<dbReference type="InterPro" id="IPR050570">
    <property type="entry name" value="Cell_wall_metabolism_enzyme"/>
</dbReference>
<organism evidence="3 4">
    <name type="scientific">Rhodovulum sulfidophilum</name>
    <name type="common">Rhodobacter sulfidophilus</name>
    <dbReference type="NCBI Taxonomy" id="35806"/>
    <lineage>
        <taxon>Bacteria</taxon>
        <taxon>Pseudomonadati</taxon>
        <taxon>Pseudomonadota</taxon>
        <taxon>Alphaproteobacteria</taxon>
        <taxon>Rhodobacterales</taxon>
        <taxon>Paracoccaceae</taxon>
        <taxon>Rhodovulum</taxon>
    </lineage>
</organism>
<dbReference type="PANTHER" id="PTHR21666">
    <property type="entry name" value="PEPTIDASE-RELATED"/>
    <property type="match status" value="1"/>
</dbReference>
<comment type="caution">
    <text evidence="3">The sequence shown here is derived from an EMBL/GenBank/DDBJ whole genome shotgun (WGS) entry which is preliminary data.</text>
</comment>
<evidence type="ECO:0000259" key="2">
    <source>
        <dbReference type="PROSITE" id="PS51782"/>
    </source>
</evidence>
<dbReference type="PROSITE" id="PS51782">
    <property type="entry name" value="LYSM"/>
    <property type="match status" value="2"/>
</dbReference>
<proteinExistence type="predicted"/>
<feature type="region of interest" description="Disordered" evidence="1">
    <location>
        <begin position="269"/>
        <end position="318"/>
    </location>
</feature>
<dbReference type="PANTHER" id="PTHR21666:SF270">
    <property type="entry name" value="MUREIN HYDROLASE ACTIVATOR ENVC"/>
    <property type="match status" value="1"/>
</dbReference>
<reference evidence="3 4" key="1">
    <citation type="submission" date="2017-08" db="EMBL/GenBank/DDBJ databases">
        <title>Infants hospitalized years apart are colonized by the same room-sourced microbial strains.</title>
        <authorList>
            <person name="Brooks B."/>
            <person name="Olm M.R."/>
            <person name="Firek B.A."/>
            <person name="Baker R."/>
            <person name="Thomas B.C."/>
            <person name="Morowitz M.J."/>
            <person name="Banfield J.F."/>
        </authorList>
    </citation>
    <scope>NUCLEOTIDE SEQUENCE [LARGE SCALE GENOMIC DNA]</scope>
    <source>
        <strain evidence="3">S2_005_002_R2_34</strain>
    </source>
</reference>
<feature type="domain" description="LysM" evidence="2">
    <location>
        <begin position="214"/>
        <end position="258"/>
    </location>
</feature>
<dbReference type="AlphaFoldDB" id="A0A2W5NA51"/>
<accession>A0A2W5NA51</accession>
<feature type="compositionally biased region" description="Low complexity" evidence="1">
    <location>
        <begin position="187"/>
        <end position="199"/>
    </location>
</feature>
<dbReference type="SUPFAM" id="SSF51261">
    <property type="entry name" value="Duplicated hybrid motif"/>
    <property type="match status" value="1"/>
</dbReference>
<gene>
    <name evidence="3" type="ORF">DI556_07380</name>
</gene>
<dbReference type="InterPro" id="IPR011055">
    <property type="entry name" value="Dup_hybrid_motif"/>
</dbReference>
<feature type="region of interest" description="Disordered" evidence="1">
    <location>
        <begin position="14"/>
        <end position="51"/>
    </location>
</feature>
<dbReference type="CDD" id="cd00118">
    <property type="entry name" value="LysM"/>
    <property type="match status" value="2"/>
</dbReference>
<dbReference type="InterPro" id="IPR018392">
    <property type="entry name" value="LysM"/>
</dbReference>
<protein>
    <submittedName>
        <fullName evidence="3">Peptidase M23</fullName>
    </submittedName>
</protein>
<evidence type="ECO:0000313" key="4">
    <source>
        <dbReference type="Proteomes" id="UP000249185"/>
    </source>
</evidence>
<evidence type="ECO:0000313" key="3">
    <source>
        <dbReference type="EMBL" id="PZQ50371.1"/>
    </source>
</evidence>
<name>A0A2W5NA51_RHOSU</name>
<feature type="domain" description="LysM" evidence="2">
    <location>
        <begin position="108"/>
        <end position="152"/>
    </location>
</feature>